<dbReference type="Proteomes" id="UP001501343">
    <property type="component" value="Unassembled WGS sequence"/>
</dbReference>
<evidence type="ECO:0000313" key="2">
    <source>
        <dbReference type="EMBL" id="GAA1936467.1"/>
    </source>
</evidence>
<feature type="compositionally biased region" description="Basic and acidic residues" evidence="1">
    <location>
        <begin position="27"/>
        <end position="44"/>
    </location>
</feature>
<sequence length="76" mass="8110">MEGVGGIRESAGRDRITDTGTIEEDDAHARIGEQSLHEAREESLGRLGASGKEEDCGAFVSDDLHHAVSLRGTMES</sequence>
<keyword evidence="3" id="KW-1185">Reference proteome</keyword>
<protein>
    <submittedName>
        <fullName evidence="2">Uncharacterized protein</fullName>
    </submittedName>
</protein>
<organism evidence="2 3">
    <name type="scientific">Microbacterium aoyamense</name>
    <dbReference type="NCBI Taxonomy" id="344166"/>
    <lineage>
        <taxon>Bacteria</taxon>
        <taxon>Bacillati</taxon>
        <taxon>Actinomycetota</taxon>
        <taxon>Actinomycetes</taxon>
        <taxon>Micrococcales</taxon>
        <taxon>Microbacteriaceae</taxon>
        <taxon>Microbacterium</taxon>
    </lineage>
</organism>
<accession>A0ABN2PXM7</accession>
<proteinExistence type="predicted"/>
<gene>
    <name evidence="2" type="ORF">GCM10009775_30430</name>
</gene>
<reference evidence="2 3" key="1">
    <citation type="journal article" date="2019" name="Int. J. Syst. Evol. Microbiol.">
        <title>The Global Catalogue of Microorganisms (GCM) 10K type strain sequencing project: providing services to taxonomists for standard genome sequencing and annotation.</title>
        <authorList>
            <consortium name="The Broad Institute Genomics Platform"/>
            <consortium name="The Broad Institute Genome Sequencing Center for Infectious Disease"/>
            <person name="Wu L."/>
            <person name="Ma J."/>
        </authorList>
    </citation>
    <scope>NUCLEOTIDE SEQUENCE [LARGE SCALE GENOMIC DNA]</scope>
    <source>
        <strain evidence="2 3">JCM 14900</strain>
    </source>
</reference>
<evidence type="ECO:0000313" key="3">
    <source>
        <dbReference type="Proteomes" id="UP001501343"/>
    </source>
</evidence>
<comment type="caution">
    <text evidence="2">The sequence shown here is derived from an EMBL/GenBank/DDBJ whole genome shotgun (WGS) entry which is preliminary data.</text>
</comment>
<name>A0ABN2PXM7_9MICO</name>
<dbReference type="EMBL" id="BAAAOF010000007">
    <property type="protein sequence ID" value="GAA1936467.1"/>
    <property type="molecule type" value="Genomic_DNA"/>
</dbReference>
<feature type="region of interest" description="Disordered" evidence="1">
    <location>
        <begin position="1"/>
        <end position="54"/>
    </location>
</feature>
<evidence type="ECO:0000256" key="1">
    <source>
        <dbReference type="SAM" id="MobiDB-lite"/>
    </source>
</evidence>